<dbReference type="PANTHER" id="PTHR34180:SF1">
    <property type="entry name" value="BETA-ALANYL-DOPAMINE_CARCININE HYDROLASE"/>
    <property type="match status" value="1"/>
</dbReference>
<dbReference type="InterPro" id="IPR047794">
    <property type="entry name" value="C45_proenzyme-like"/>
</dbReference>
<accession>A0AAN7CFA3</accession>
<feature type="region of interest" description="Disordered" evidence="1">
    <location>
        <begin position="124"/>
        <end position="148"/>
    </location>
</feature>
<proteinExistence type="predicted"/>
<dbReference type="EMBL" id="MU860029">
    <property type="protein sequence ID" value="KAK4240996.1"/>
    <property type="molecule type" value="Genomic_DNA"/>
</dbReference>
<dbReference type="Gene3D" id="1.10.10.2120">
    <property type="match status" value="1"/>
</dbReference>
<dbReference type="NCBIfam" id="NF040521">
    <property type="entry name" value="C45_proenzyme"/>
    <property type="match status" value="1"/>
</dbReference>
<feature type="domain" description="Peptidase C45 hydrolase" evidence="2">
    <location>
        <begin position="199"/>
        <end position="397"/>
    </location>
</feature>
<feature type="region of interest" description="Disordered" evidence="1">
    <location>
        <begin position="420"/>
        <end position="466"/>
    </location>
</feature>
<protein>
    <submittedName>
        <fullName evidence="3">Acyl-coenzyme A:6-aminopenicillanic acid acyl-transferase-domain-containing protein</fullName>
    </submittedName>
</protein>
<feature type="compositionally biased region" description="Basic and acidic residues" evidence="1">
    <location>
        <begin position="437"/>
        <end position="456"/>
    </location>
</feature>
<evidence type="ECO:0000256" key="1">
    <source>
        <dbReference type="SAM" id="MobiDB-lite"/>
    </source>
</evidence>
<dbReference type="Gene3D" id="3.60.60.10">
    <property type="entry name" value="Penicillin V Acylase, Chain A"/>
    <property type="match status" value="1"/>
</dbReference>
<dbReference type="AlphaFoldDB" id="A0AAN7CFA3"/>
<keyword evidence="4" id="KW-1185">Reference proteome</keyword>
<dbReference type="InterPro" id="IPR005079">
    <property type="entry name" value="Peptidase_C45_hydrolase"/>
</dbReference>
<evidence type="ECO:0000259" key="2">
    <source>
        <dbReference type="Pfam" id="PF03417"/>
    </source>
</evidence>
<sequence>MARLNGSGITDEPLRLSEIDLDARSKSYLGLVLQGPALERGMTYGRVFADKIKANVRRHMNDPDIPTWEVCSELIEQHYIPSLRDNWQIAFDEMRGIAAGSDVPLERVVFLNVWEDLTAIGHTVKSDDRSTSRDRRGSRPPQPPGADESISAFFSAKATVDGETVLAHSWSSSKQIQDQNLMVYLEIRYPEAEFPAIFTVVEAGMISGSGMNSAGLAVTGNCLWSSIDGLPQWGRGSYFPVTCIQRYLLESSDMQEARAACSSLLLHASKHVLLADESGSFSLELGPQHVFTHHARHGNKAKVHTNHFQSFEAFQCRREILDRYQGKSSQSRLYRMEYLIDERVPDRMSRQDIVDVFSDHDGGSQSICQHNEECHNKTTVSFVMFNPKRKTVSACKGPPCEGQMMHFTLDTAAEAAARKRQEDARHLNSNGLRRRSKDFGKLESVRKDKRKIKEQPSARTLKSKRK</sequence>
<reference evidence="3" key="1">
    <citation type="journal article" date="2023" name="Mol. Phylogenet. Evol.">
        <title>Genome-scale phylogeny and comparative genomics of the fungal order Sordariales.</title>
        <authorList>
            <person name="Hensen N."/>
            <person name="Bonometti L."/>
            <person name="Westerberg I."/>
            <person name="Brannstrom I.O."/>
            <person name="Guillou S."/>
            <person name="Cros-Aarteil S."/>
            <person name="Calhoun S."/>
            <person name="Haridas S."/>
            <person name="Kuo A."/>
            <person name="Mondo S."/>
            <person name="Pangilinan J."/>
            <person name="Riley R."/>
            <person name="LaButti K."/>
            <person name="Andreopoulos B."/>
            <person name="Lipzen A."/>
            <person name="Chen C."/>
            <person name="Yan M."/>
            <person name="Daum C."/>
            <person name="Ng V."/>
            <person name="Clum A."/>
            <person name="Steindorff A."/>
            <person name="Ohm R.A."/>
            <person name="Martin F."/>
            <person name="Silar P."/>
            <person name="Natvig D.O."/>
            <person name="Lalanne C."/>
            <person name="Gautier V."/>
            <person name="Ament-Velasquez S.L."/>
            <person name="Kruys A."/>
            <person name="Hutchinson M.I."/>
            <person name="Powell A.J."/>
            <person name="Barry K."/>
            <person name="Miller A.N."/>
            <person name="Grigoriev I.V."/>
            <person name="Debuchy R."/>
            <person name="Gladieux P."/>
            <person name="Hiltunen Thoren M."/>
            <person name="Johannesson H."/>
        </authorList>
    </citation>
    <scope>NUCLEOTIDE SEQUENCE</scope>
    <source>
        <strain evidence="3">CBS 532.94</strain>
    </source>
</reference>
<reference evidence="3" key="2">
    <citation type="submission" date="2023-05" db="EMBL/GenBank/DDBJ databases">
        <authorList>
            <consortium name="Lawrence Berkeley National Laboratory"/>
            <person name="Steindorff A."/>
            <person name="Hensen N."/>
            <person name="Bonometti L."/>
            <person name="Westerberg I."/>
            <person name="Brannstrom I.O."/>
            <person name="Guillou S."/>
            <person name="Cros-Aarteil S."/>
            <person name="Calhoun S."/>
            <person name="Haridas S."/>
            <person name="Kuo A."/>
            <person name="Mondo S."/>
            <person name="Pangilinan J."/>
            <person name="Riley R."/>
            <person name="Labutti K."/>
            <person name="Andreopoulos B."/>
            <person name="Lipzen A."/>
            <person name="Chen C."/>
            <person name="Yanf M."/>
            <person name="Daum C."/>
            <person name="Ng V."/>
            <person name="Clum A."/>
            <person name="Ohm R."/>
            <person name="Martin F."/>
            <person name="Silar P."/>
            <person name="Natvig D."/>
            <person name="Lalanne C."/>
            <person name="Gautier V."/>
            <person name="Ament-Velasquez S.L."/>
            <person name="Kruys A."/>
            <person name="Hutchinson M.I."/>
            <person name="Powell A.J."/>
            <person name="Barry K."/>
            <person name="Miller A.N."/>
            <person name="Grigoriev I.V."/>
            <person name="Debuchy R."/>
            <person name="Gladieux P."/>
            <person name="Thoren M.H."/>
            <person name="Johannesson H."/>
        </authorList>
    </citation>
    <scope>NUCLEOTIDE SEQUENCE</scope>
    <source>
        <strain evidence="3">CBS 532.94</strain>
    </source>
</reference>
<dbReference type="Proteomes" id="UP001303760">
    <property type="component" value="Unassembled WGS sequence"/>
</dbReference>
<dbReference type="PANTHER" id="PTHR34180">
    <property type="entry name" value="PEPTIDASE C45"/>
    <property type="match status" value="1"/>
</dbReference>
<gene>
    <name evidence="3" type="ORF">C8A03DRAFT_41511</name>
</gene>
<organism evidence="3 4">
    <name type="scientific">Achaetomium macrosporum</name>
    <dbReference type="NCBI Taxonomy" id="79813"/>
    <lineage>
        <taxon>Eukaryota</taxon>
        <taxon>Fungi</taxon>
        <taxon>Dikarya</taxon>
        <taxon>Ascomycota</taxon>
        <taxon>Pezizomycotina</taxon>
        <taxon>Sordariomycetes</taxon>
        <taxon>Sordariomycetidae</taxon>
        <taxon>Sordariales</taxon>
        <taxon>Chaetomiaceae</taxon>
        <taxon>Achaetomium</taxon>
    </lineage>
</organism>
<evidence type="ECO:0000313" key="3">
    <source>
        <dbReference type="EMBL" id="KAK4240996.1"/>
    </source>
</evidence>
<comment type="caution">
    <text evidence="3">The sequence shown here is derived from an EMBL/GenBank/DDBJ whole genome shotgun (WGS) entry which is preliminary data.</text>
</comment>
<evidence type="ECO:0000313" key="4">
    <source>
        <dbReference type="Proteomes" id="UP001303760"/>
    </source>
</evidence>
<feature type="compositionally biased region" description="Basic and acidic residues" evidence="1">
    <location>
        <begin position="124"/>
        <end position="137"/>
    </location>
</feature>
<dbReference type="InterPro" id="IPR047801">
    <property type="entry name" value="Peptidase_C45"/>
</dbReference>
<name>A0AAN7CFA3_9PEZI</name>
<dbReference type="Pfam" id="PF03417">
    <property type="entry name" value="AAT"/>
    <property type="match status" value="1"/>
</dbReference>